<evidence type="ECO:0000256" key="2">
    <source>
        <dbReference type="ARBA" id="ARBA00022448"/>
    </source>
</evidence>
<dbReference type="HOGENOM" id="CLU_014873_2_1_0"/>
<dbReference type="FunCoup" id="O66812">
    <property type="interactions" value="42"/>
</dbReference>
<dbReference type="GO" id="GO:0015344">
    <property type="term" value="F:siderophore uptake transmembrane transporter activity"/>
    <property type="evidence" value="ECO:0000318"/>
    <property type="project" value="GO_Central"/>
</dbReference>
<evidence type="ECO:0000256" key="7">
    <source>
        <dbReference type="ARBA" id="ARBA00023237"/>
    </source>
</evidence>
<dbReference type="CDD" id="cd01347">
    <property type="entry name" value="ligand_gated_channel"/>
    <property type="match status" value="1"/>
</dbReference>
<dbReference type="OrthoDB" id="9759247at2"/>
<dbReference type="PROSITE" id="PS52016">
    <property type="entry name" value="TONB_DEPENDENT_REC_3"/>
    <property type="match status" value="1"/>
</dbReference>
<keyword evidence="7 8" id="KW-0998">Cell outer membrane</keyword>
<comment type="subcellular location">
    <subcellularLocation>
        <location evidence="1 8">Cell outer membrane</location>
        <topology evidence="1 8">Multi-pass membrane protein</topology>
    </subcellularLocation>
</comment>
<dbReference type="InterPro" id="IPR039426">
    <property type="entry name" value="TonB-dep_rcpt-like"/>
</dbReference>
<dbReference type="GO" id="GO:0009279">
    <property type="term" value="C:cell outer membrane"/>
    <property type="evidence" value="ECO:0000318"/>
    <property type="project" value="GO_Central"/>
</dbReference>
<evidence type="ECO:0000256" key="4">
    <source>
        <dbReference type="ARBA" id="ARBA00022692"/>
    </source>
</evidence>
<keyword evidence="6 8" id="KW-0472">Membrane</keyword>
<comment type="similarity">
    <text evidence="8 9">Belongs to the TonB-dependent receptor family.</text>
</comment>
<dbReference type="PANTHER" id="PTHR30069:SF49">
    <property type="entry name" value="OUTER MEMBRANE PROTEIN C"/>
    <property type="match status" value="1"/>
</dbReference>
<dbReference type="KEGG" id="aae:aq_529"/>
<dbReference type="InterPro" id="IPR012910">
    <property type="entry name" value="Plug_dom"/>
</dbReference>
<gene>
    <name evidence="12" type="primary">oprC</name>
    <name evidence="12" type="ordered locus">aq_529</name>
</gene>
<accession>O66812</accession>
<evidence type="ECO:0000256" key="9">
    <source>
        <dbReference type="RuleBase" id="RU003357"/>
    </source>
</evidence>
<evidence type="ECO:0000256" key="8">
    <source>
        <dbReference type="PROSITE-ProRule" id="PRU01360"/>
    </source>
</evidence>
<evidence type="ECO:0000256" key="5">
    <source>
        <dbReference type="ARBA" id="ARBA00023077"/>
    </source>
</evidence>
<dbReference type="Gene3D" id="2.40.170.20">
    <property type="entry name" value="TonB-dependent receptor, beta-barrel domain"/>
    <property type="match status" value="1"/>
</dbReference>
<dbReference type="Gene3D" id="2.170.130.10">
    <property type="entry name" value="TonB-dependent receptor, plug domain"/>
    <property type="match status" value="1"/>
</dbReference>
<reference evidence="12 13" key="1">
    <citation type="journal article" date="1998" name="Nature">
        <title>The complete genome of the hyperthermophilic bacterium Aquifex aeolicus.</title>
        <authorList>
            <person name="Deckert G."/>
            <person name="Warren P.V."/>
            <person name="Gaasterland T."/>
            <person name="Young W.G."/>
            <person name="Lenox A.L."/>
            <person name="Graham D.E."/>
            <person name="Overbeek R."/>
            <person name="Snead M.A."/>
            <person name="Keller M."/>
            <person name="Aujay M."/>
            <person name="Huber R."/>
            <person name="Feldman R.A."/>
            <person name="Short J.M."/>
            <person name="Olson G.J."/>
            <person name="Swanson R.V."/>
        </authorList>
    </citation>
    <scope>NUCLEOTIDE SEQUENCE [LARGE SCALE GENOMIC DNA]</scope>
    <source>
        <strain evidence="12 13">VF5</strain>
    </source>
</reference>
<dbReference type="EnsemblBacteria" id="AAC06764">
    <property type="protein sequence ID" value="AAC06764"/>
    <property type="gene ID" value="aq_529"/>
</dbReference>
<keyword evidence="3 8" id="KW-1134">Transmembrane beta strand</keyword>
<keyword evidence="5 9" id="KW-0798">TonB box</keyword>
<dbReference type="InterPro" id="IPR000531">
    <property type="entry name" value="Beta-barrel_TonB"/>
</dbReference>
<evidence type="ECO:0000313" key="13">
    <source>
        <dbReference type="Proteomes" id="UP000000798"/>
    </source>
</evidence>
<dbReference type="EMBL" id="AE000657">
    <property type="protein sequence ID" value="AAC06764.1"/>
    <property type="molecule type" value="Genomic_DNA"/>
</dbReference>
<dbReference type="PIR" id="H70347">
    <property type="entry name" value="H70347"/>
</dbReference>
<feature type="domain" description="TonB-dependent receptor plug" evidence="11">
    <location>
        <begin position="26"/>
        <end position="128"/>
    </location>
</feature>
<evidence type="ECO:0000256" key="1">
    <source>
        <dbReference type="ARBA" id="ARBA00004571"/>
    </source>
</evidence>
<keyword evidence="2 8" id="KW-0813">Transport</keyword>
<protein>
    <submittedName>
        <fullName evidence="12">Outer membrane protein c</fullName>
    </submittedName>
</protein>
<dbReference type="Pfam" id="PF07715">
    <property type="entry name" value="Plug"/>
    <property type="match status" value="1"/>
</dbReference>
<proteinExistence type="inferred from homology"/>
<dbReference type="InParanoid" id="O66812"/>
<dbReference type="Proteomes" id="UP000000798">
    <property type="component" value="Chromosome"/>
</dbReference>
<evidence type="ECO:0000256" key="3">
    <source>
        <dbReference type="ARBA" id="ARBA00022452"/>
    </source>
</evidence>
<dbReference type="Pfam" id="PF00593">
    <property type="entry name" value="TonB_dep_Rec_b-barrel"/>
    <property type="match status" value="1"/>
</dbReference>
<dbReference type="RefSeq" id="WP_010880310.1">
    <property type="nucleotide sequence ID" value="NC_000918.1"/>
</dbReference>
<evidence type="ECO:0000313" key="12">
    <source>
        <dbReference type="EMBL" id="AAC06764.1"/>
    </source>
</evidence>
<evidence type="ECO:0000259" key="10">
    <source>
        <dbReference type="Pfam" id="PF00593"/>
    </source>
</evidence>
<evidence type="ECO:0000256" key="6">
    <source>
        <dbReference type="ARBA" id="ARBA00023136"/>
    </source>
</evidence>
<keyword evidence="4 8" id="KW-0812">Transmembrane</keyword>
<sequence>MKRTLLLGALFSVAFAQEVNLEEIQVIGKREVLTEDVVRELPAKDVGEALEYNIPGVWKVRKGAIANDVVIRGFKKDEVNQLFDGARVYNACPNRMDPGIFHVDFSEVESVEVIKGPFDVRNYGAVGGTVNVKTKEPKEGMEGRITTYADNWSTINPSFYFSYGKDRLSFLIGYAFRFGKPYEDGKGRKITEIYPSGNPSAYSQDERDSTAFNIHTAWAKLRYKITDGVKFKLDYAHQRATDVLYPYLMMDGIYDEVDRVNLGLEGKRFKAQLYGSSVRHWMTNPKRVISQNAPRGYTMGTYAKSKVYGFKGEYSFGDFSFGIDTFYRYWKAQTTMYMRNMGMYRTQNTIPDVDVYNFGLYGEYRKKLSPKLRLVAGLRLDWSKTKADSGKANINLYRHYHNTTDTSQTDVYPSGNVQVFYELKEGIELFAGLGSAVRVPDPQERYFALDRMGKMENTMGDWVGNPKLDPERNNELDLGIKLTGERYSGELRTFLSYVKDYIYVYRATAPSSGNMMNQNTKAMSYTNIDAYFYGFELSGSYAITDTIFFDGNVAYTRGRKDDTYPAKNITDKDIAEIPPLTARLALRYDTGMYFGQVEGVLAATQDNVDSDLQEEKTSGYGIINLKGGVNYRNLRVVAGINNLFDKLYYTHLSYLRNPFRTGVKVPEPGRTYYLSVSYTF</sequence>
<dbReference type="PANTHER" id="PTHR30069">
    <property type="entry name" value="TONB-DEPENDENT OUTER MEMBRANE RECEPTOR"/>
    <property type="match status" value="1"/>
</dbReference>
<name>O66812_AQUAE</name>
<feature type="domain" description="TonB-dependent receptor-like beta-barrel" evidence="10">
    <location>
        <begin position="256"/>
        <end position="643"/>
    </location>
</feature>
<dbReference type="STRING" id="224324.aq_529"/>
<dbReference type="AlphaFoldDB" id="O66812"/>
<keyword evidence="13" id="KW-1185">Reference proteome</keyword>
<dbReference type="eggNOG" id="COG4771">
    <property type="taxonomic scope" value="Bacteria"/>
</dbReference>
<dbReference type="SUPFAM" id="SSF56935">
    <property type="entry name" value="Porins"/>
    <property type="match status" value="1"/>
</dbReference>
<dbReference type="InterPro" id="IPR036942">
    <property type="entry name" value="Beta-barrel_TonB_sf"/>
</dbReference>
<evidence type="ECO:0000259" key="11">
    <source>
        <dbReference type="Pfam" id="PF07715"/>
    </source>
</evidence>
<dbReference type="InterPro" id="IPR037066">
    <property type="entry name" value="Plug_dom_sf"/>
</dbReference>
<organism evidence="12 13">
    <name type="scientific">Aquifex aeolicus (strain VF5)</name>
    <dbReference type="NCBI Taxonomy" id="224324"/>
    <lineage>
        <taxon>Bacteria</taxon>
        <taxon>Pseudomonadati</taxon>
        <taxon>Aquificota</taxon>
        <taxon>Aquificia</taxon>
        <taxon>Aquificales</taxon>
        <taxon>Aquificaceae</taxon>
        <taxon>Aquifex</taxon>
    </lineage>
</organism>
<dbReference type="GO" id="GO:0044718">
    <property type="term" value="P:siderophore transmembrane transport"/>
    <property type="evidence" value="ECO:0000318"/>
    <property type="project" value="GO_Central"/>
</dbReference>